<dbReference type="Proteomes" id="UP001155010">
    <property type="component" value="Unassembled WGS sequence"/>
</dbReference>
<protein>
    <submittedName>
        <fullName evidence="2">Uncharacterized protein</fullName>
    </submittedName>
</protein>
<proteinExistence type="predicted"/>
<feature type="region of interest" description="Disordered" evidence="1">
    <location>
        <begin position="341"/>
        <end position="389"/>
    </location>
</feature>
<evidence type="ECO:0000313" key="2">
    <source>
        <dbReference type="EMBL" id="MCS3953107.1"/>
    </source>
</evidence>
<reference evidence="2" key="1">
    <citation type="submission" date="2022-08" db="EMBL/GenBank/DDBJ databases">
        <title>Genomic Encyclopedia of Type Strains, Phase V (KMG-V): Genome sequencing to study the core and pangenomes of soil and plant-associated prokaryotes.</title>
        <authorList>
            <person name="Whitman W."/>
        </authorList>
    </citation>
    <scope>NUCLEOTIDE SEQUENCE</scope>
    <source>
        <strain evidence="2">SP2017</strain>
    </source>
</reference>
<name>A0A9X2ZTY9_9BACT</name>
<dbReference type="AlphaFoldDB" id="A0A9X2ZTY9"/>
<gene>
    <name evidence="2" type="ORF">GGP83_003082</name>
</gene>
<feature type="compositionally biased region" description="Basic and acidic residues" evidence="1">
    <location>
        <begin position="345"/>
        <end position="364"/>
    </location>
</feature>
<dbReference type="EMBL" id="JANUBB010000016">
    <property type="protein sequence ID" value="MCS3953107.1"/>
    <property type="molecule type" value="Genomic_DNA"/>
</dbReference>
<dbReference type="RefSeq" id="WP_251923435.1">
    <property type="nucleotide sequence ID" value="NZ_CALTSG010000028.1"/>
</dbReference>
<comment type="caution">
    <text evidence="2">The sequence shown here is derived from an EMBL/GenBank/DDBJ whole genome shotgun (WGS) entry which is preliminary data.</text>
</comment>
<organism evidence="2 3">
    <name type="scientific">Salinibacter ruber</name>
    <dbReference type="NCBI Taxonomy" id="146919"/>
    <lineage>
        <taxon>Bacteria</taxon>
        <taxon>Pseudomonadati</taxon>
        <taxon>Rhodothermota</taxon>
        <taxon>Rhodothermia</taxon>
        <taxon>Rhodothermales</taxon>
        <taxon>Salinibacteraceae</taxon>
        <taxon>Salinibacter</taxon>
    </lineage>
</organism>
<feature type="compositionally biased region" description="Basic and acidic residues" evidence="1">
    <location>
        <begin position="376"/>
        <end position="389"/>
    </location>
</feature>
<evidence type="ECO:0000256" key="1">
    <source>
        <dbReference type="SAM" id="MobiDB-lite"/>
    </source>
</evidence>
<evidence type="ECO:0000313" key="3">
    <source>
        <dbReference type="Proteomes" id="UP001155010"/>
    </source>
</evidence>
<sequence>MNCSLICRARTEAPSPYHKVVDDGRSLDEVSIDQRQLQGAGGEKNQVLFPILIPYQTRDLPEGTRLPMEWAAVRLPELISKGGDRGTPSRLLASENIREELRVGPQTKILPVLNAKDDCLAALWEMDRSELYSHAERHGVEAITGPTFSIYSEREGDPRRPAAMNVIMQKRHHQVLAEIGARTTAAPIPNLYWRDQRDRQKWAEWLEENQIRVVSRDFTMTTQPETFRPEFAGLLEILGHVSRSIHVLVVGVGMTKAGWTIRRLAEEGHTCSIVMSDPIHTGAAKGRRVVREKGGVKKKESDIPLRKLGMENLEAAERALLATAQDTPLYSDLLARCNVTHRRTRDPSEMRKESSAARGRDFPEGRGPVTMGKEAAPTDEKTSNERASK</sequence>
<accession>A0A9X2ZTY9</accession>